<name>A0A0C3HDA8_OIDMZ</name>
<feature type="domain" description="FAD-binding FR-type" evidence="1">
    <location>
        <begin position="343"/>
        <end position="464"/>
    </location>
</feature>
<dbReference type="SUPFAM" id="SSF63380">
    <property type="entry name" value="Riboflavin synthase domain-like"/>
    <property type="match status" value="1"/>
</dbReference>
<dbReference type="CDD" id="cd06197">
    <property type="entry name" value="FNR_like_2"/>
    <property type="match status" value="1"/>
</dbReference>
<dbReference type="SUPFAM" id="SSF52343">
    <property type="entry name" value="Ferredoxin reductase-like, C-terminal NADP-linked domain"/>
    <property type="match status" value="1"/>
</dbReference>
<dbReference type="Gene3D" id="3.40.50.80">
    <property type="entry name" value="Nucleotide-binding domain of ferredoxin-NADP reductase (FNR) module"/>
    <property type="match status" value="1"/>
</dbReference>
<dbReference type="OrthoDB" id="436496at2759"/>
<dbReference type="Proteomes" id="UP000054321">
    <property type="component" value="Unassembled WGS sequence"/>
</dbReference>
<reference evidence="2 3" key="1">
    <citation type="submission" date="2014-04" db="EMBL/GenBank/DDBJ databases">
        <authorList>
            <consortium name="DOE Joint Genome Institute"/>
            <person name="Kuo A."/>
            <person name="Martino E."/>
            <person name="Perotto S."/>
            <person name="Kohler A."/>
            <person name="Nagy L.G."/>
            <person name="Floudas D."/>
            <person name="Copeland A."/>
            <person name="Barry K.W."/>
            <person name="Cichocki N."/>
            <person name="Veneault-Fourrey C."/>
            <person name="LaButti K."/>
            <person name="Lindquist E.A."/>
            <person name="Lipzen A."/>
            <person name="Lundell T."/>
            <person name="Morin E."/>
            <person name="Murat C."/>
            <person name="Sun H."/>
            <person name="Tunlid A."/>
            <person name="Henrissat B."/>
            <person name="Grigoriev I.V."/>
            <person name="Hibbett D.S."/>
            <person name="Martin F."/>
            <person name="Nordberg H.P."/>
            <person name="Cantor M.N."/>
            <person name="Hua S.X."/>
        </authorList>
    </citation>
    <scope>NUCLEOTIDE SEQUENCE [LARGE SCALE GENOMIC DNA]</scope>
    <source>
        <strain evidence="2 3">Zn</strain>
    </source>
</reference>
<dbReference type="STRING" id="913774.A0A0C3HDA8"/>
<dbReference type="InParanoid" id="A0A0C3HDA8"/>
<accession>A0A0C3HDA8</accession>
<proteinExistence type="predicted"/>
<dbReference type="InterPro" id="IPR017927">
    <property type="entry name" value="FAD-bd_FR_type"/>
</dbReference>
<dbReference type="Gene3D" id="2.30.110.10">
    <property type="entry name" value="Electron Transport, Fmn-binding Protein, Chain A"/>
    <property type="match status" value="1"/>
</dbReference>
<dbReference type="InterPro" id="IPR012349">
    <property type="entry name" value="Split_barrel_FMN-bd"/>
</dbReference>
<reference evidence="3" key="2">
    <citation type="submission" date="2015-01" db="EMBL/GenBank/DDBJ databases">
        <title>Evolutionary Origins and Diversification of the Mycorrhizal Mutualists.</title>
        <authorList>
            <consortium name="DOE Joint Genome Institute"/>
            <consortium name="Mycorrhizal Genomics Consortium"/>
            <person name="Kohler A."/>
            <person name="Kuo A."/>
            <person name="Nagy L.G."/>
            <person name="Floudas D."/>
            <person name="Copeland A."/>
            <person name="Barry K.W."/>
            <person name="Cichocki N."/>
            <person name="Veneault-Fourrey C."/>
            <person name="LaButti K."/>
            <person name="Lindquist E.A."/>
            <person name="Lipzen A."/>
            <person name="Lundell T."/>
            <person name="Morin E."/>
            <person name="Murat C."/>
            <person name="Riley R."/>
            <person name="Ohm R."/>
            <person name="Sun H."/>
            <person name="Tunlid A."/>
            <person name="Henrissat B."/>
            <person name="Grigoriev I.V."/>
            <person name="Hibbett D.S."/>
            <person name="Martin F."/>
        </authorList>
    </citation>
    <scope>NUCLEOTIDE SEQUENCE [LARGE SCALE GENOMIC DNA]</scope>
    <source>
        <strain evidence="3">Zn</strain>
    </source>
</reference>
<gene>
    <name evidence="2" type="ORF">OIDMADRAFT_123869</name>
</gene>
<keyword evidence="3" id="KW-1185">Reference proteome</keyword>
<dbReference type="AlphaFoldDB" id="A0A0C3HDA8"/>
<dbReference type="GO" id="GO:0016491">
    <property type="term" value="F:oxidoreductase activity"/>
    <property type="evidence" value="ECO:0007669"/>
    <property type="project" value="InterPro"/>
</dbReference>
<evidence type="ECO:0000313" key="2">
    <source>
        <dbReference type="EMBL" id="KIN01190.1"/>
    </source>
</evidence>
<evidence type="ECO:0000313" key="3">
    <source>
        <dbReference type="Proteomes" id="UP000054321"/>
    </source>
</evidence>
<protein>
    <recommendedName>
        <fullName evidence="1">FAD-binding FR-type domain-containing protein</fullName>
    </recommendedName>
</protein>
<dbReference type="PANTHER" id="PTHR42815">
    <property type="entry name" value="FAD-BINDING, PUTATIVE (AFU_ORTHOLOGUE AFUA_6G07600)-RELATED"/>
    <property type="match status" value="1"/>
</dbReference>
<dbReference type="HOGENOM" id="CLU_017006_2_0_1"/>
<dbReference type="InterPro" id="IPR017938">
    <property type="entry name" value="Riboflavin_synthase-like_b-brl"/>
</dbReference>
<organism evidence="2 3">
    <name type="scientific">Oidiodendron maius (strain Zn)</name>
    <dbReference type="NCBI Taxonomy" id="913774"/>
    <lineage>
        <taxon>Eukaryota</taxon>
        <taxon>Fungi</taxon>
        <taxon>Dikarya</taxon>
        <taxon>Ascomycota</taxon>
        <taxon>Pezizomycotina</taxon>
        <taxon>Leotiomycetes</taxon>
        <taxon>Leotiomycetes incertae sedis</taxon>
        <taxon>Myxotrichaceae</taxon>
        <taxon>Oidiodendron</taxon>
    </lineage>
</organism>
<dbReference type="PANTHER" id="PTHR42815:SF2">
    <property type="entry name" value="FAD-BINDING, PUTATIVE (AFU_ORTHOLOGUE AFUA_6G07600)-RELATED"/>
    <property type="match status" value="1"/>
</dbReference>
<sequence length="594" mass="66370">MATIQAAESQWHKGEEEMHRLLRVPEQDNPTSYFLAPYAAHQLMQSPLLALGTIDSEGRPWTSLWGGERGFARAISREIIGIQATIDRSYDPVAEVLFDGKAGGELIRAEGQGKMVGGLGIDLEARRRIKLYGRMAVGALISTEEGAGEAQLAIKIEQSLGNCPKYLNRKQIFPHVPHPKLISTELKLPRAAVDLLEKADLFFISSTDRKSDMDTNHRGGPPGFVRILSNDANSLTLIYPEYSGNRLYQTLGNLMTTPQAGLVFPDFNTGDVLYVTGRTEILAGDAASNLIPHTNLAVKISVEALRFVTDGLGFRGREGEYSPYNPPVRYLVTEQRHRVEGSGKEIRAQLIKKEILTPNIGRFRFKVMNSDKPRRWNPGQYAALSFQDELDIGYSHMREDDPKSLNDDYTRTFTVSSREDALAENEFEITIRKVGRVTDFLFKHNPRMELEIPLQGFGGEFFLKQASGETISFIAAGVGITPVLPQVNDLDLARFQLYWTIRADDLGLVLDTIERNPGLAKSTELFVTGSSRADSDEWKKLEASGAVLQRRRIVKDDLAADSAVRWYLCTGPRLRNSLLGWLGGKEVLYEDFNY</sequence>
<dbReference type="Gene3D" id="2.40.30.10">
    <property type="entry name" value="Translation factors"/>
    <property type="match status" value="1"/>
</dbReference>
<dbReference type="PROSITE" id="PS51384">
    <property type="entry name" value="FAD_FR"/>
    <property type="match status" value="1"/>
</dbReference>
<dbReference type="InterPro" id="IPR039261">
    <property type="entry name" value="FNR_nucleotide-bd"/>
</dbReference>
<dbReference type="EMBL" id="KN832876">
    <property type="protein sequence ID" value="KIN01190.1"/>
    <property type="molecule type" value="Genomic_DNA"/>
</dbReference>
<evidence type="ECO:0000259" key="1">
    <source>
        <dbReference type="PROSITE" id="PS51384"/>
    </source>
</evidence>